<sequence length="664" mass="70773">MSRQVMSVPGGRRVEVGARVKFEGRTWQVTGLVDGRVHLAADDGATGCVLAALLVAADDFAVVGQSADDLPPAEMWEALPLATRERALAWLRHIREIETGLPGGAGSGGEPRPAYDPQRCTLAEREHAKAAELAALGWTKVSRNTVQRRRIAYHKQGLMGLVDQRTVRPRSATGRADERVVAAVLEALRDLRGRKTTTVKQVIDRAERIVVRRYGPGRVKLPSAASMYRLVKALSDPAEPVGSPARTATGPRRSGGPPPALRPAERVHVATARLGARVAGEDGRLAAVSVTAAVDEATGCVLAAVLHPQESGAQLPVLLAEMAVPRPLRAGWPGLLGRAHEDWPQRLLPIEARVEATAARPAAVPETLVLDAAGPAVTSWLLTVCEGLGVSVELARGRGNSALGACGHTLGVLAGAFTRYAAALADAARPDAGHGEDDAGAAGGWFAMPHLQDLLDEWITARWHTRPQEALRHPLLPRAALTPDEMWRVLLGATGSVPLPLSGQHFAELLPVCRKAVTEAGVRLGRRRYDDECLNEHRGRSCPTTDDGRWEVHHHPYDVRQVYIRLPDGLLYPLRWTDQAHVQRPFDATVHRRITQVLAGRTSGGALSGAEPGTGVRAQAVRPASQVADAMAVPEPGSGLAADGTAGGGQEFGLWDAQAEAGQW</sequence>
<organism evidence="3 4">
    <name type="scientific">Streptomyces alfalfae</name>
    <dbReference type="NCBI Taxonomy" id="1642299"/>
    <lineage>
        <taxon>Bacteria</taxon>
        <taxon>Bacillati</taxon>
        <taxon>Actinomycetota</taxon>
        <taxon>Actinomycetes</taxon>
        <taxon>Kitasatosporales</taxon>
        <taxon>Streptomycetaceae</taxon>
        <taxon>Streptomyces</taxon>
    </lineage>
</organism>
<evidence type="ECO:0000256" key="1">
    <source>
        <dbReference type="SAM" id="MobiDB-lite"/>
    </source>
</evidence>
<feature type="region of interest" description="Disordered" evidence="1">
    <location>
        <begin position="237"/>
        <end position="262"/>
    </location>
</feature>
<dbReference type="EMBL" id="CP065959">
    <property type="protein sequence ID" value="QQC87025.1"/>
    <property type="molecule type" value="Genomic_DNA"/>
</dbReference>
<proteinExistence type="predicted"/>
<protein>
    <submittedName>
        <fullName evidence="3">Transposase</fullName>
    </submittedName>
</protein>
<evidence type="ECO:0000313" key="2">
    <source>
        <dbReference type="EMBL" id="QQC87025.1"/>
    </source>
</evidence>
<dbReference type="AlphaFoldDB" id="A0A7T4PNU5"/>
<reference evidence="3 4" key="1">
    <citation type="submission" date="2020-12" db="EMBL/GenBank/DDBJ databases">
        <title>Identification and biosynthesis of polyene macrolides produced by Streptomyces alfalfae Men-myco-93-63.</title>
        <authorList>
            <person name="Liu D."/>
            <person name="Li Y."/>
            <person name="Liu L."/>
            <person name="Han X."/>
            <person name="Shen F."/>
        </authorList>
    </citation>
    <scope>NUCLEOTIDE SEQUENCE [LARGE SCALE GENOMIC DNA]</scope>
    <source>
        <strain evidence="3 4">Men-myco-93-63</strain>
    </source>
</reference>
<gene>
    <name evidence="2" type="ORF">I8755_00145</name>
    <name evidence="3" type="ORF">I8755_38055</name>
</gene>
<evidence type="ECO:0000313" key="3">
    <source>
        <dbReference type="EMBL" id="QQC93478.1"/>
    </source>
</evidence>
<dbReference type="Proteomes" id="UP000596130">
    <property type="component" value="Chromosome"/>
</dbReference>
<dbReference type="RefSeq" id="WP_198501328.1">
    <property type="nucleotide sequence ID" value="NZ_CP065959.1"/>
</dbReference>
<dbReference type="EMBL" id="CP065959">
    <property type="protein sequence ID" value="QQC93478.1"/>
    <property type="molecule type" value="Genomic_DNA"/>
</dbReference>
<name>A0A7T4PNU5_9ACTN</name>
<evidence type="ECO:0000313" key="4">
    <source>
        <dbReference type="Proteomes" id="UP000596130"/>
    </source>
</evidence>
<accession>A0A7T4PNU5</accession>